<comment type="caution">
    <text evidence="2">The sequence shown here is derived from an EMBL/GenBank/DDBJ whole genome shotgun (WGS) entry which is preliminary data.</text>
</comment>
<dbReference type="AlphaFoldDB" id="A0A225WTZ2"/>
<dbReference type="PANTHER" id="PTHR45835">
    <property type="entry name" value="YALI0A06105P"/>
    <property type="match status" value="1"/>
</dbReference>
<dbReference type="SUPFAM" id="SSF53098">
    <property type="entry name" value="Ribonuclease H-like"/>
    <property type="match status" value="1"/>
</dbReference>
<dbReference type="EMBL" id="NBNE01000314">
    <property type="protein sequence ID" value="OWZ20527.1"/>
    <property type="molecule type" value="Genomic_DNA"/>
</dbReference>
<proteinExistence type="predicted"/>
<accession>A0A225WTZ2</accession>
<reference evidence="3" key="1">
    <citation type="submission" date="2017-03" db="EMBL/GenBank/DDBJ databases">
        <title>Phytopthora megakarya and P. palmivora, two closely related causual agents of cacao black pod achieved similar genome size and gene model numbers by different mechanisms.</title>
        <authorList>
            <person name="Ali S."/>
            <person name="Shao J."/>
            <person name="Larry D.J."/>
            <person name="Kronmiller B."/>
            <person name="Shen D."/>
            <person name="Strem M.D."/>
            <person name="Melnick R.L."/>
            <person name="Guiltinan M.J."/>
            <person name="Tyler B.M."/>
            <person name="Meinhardt L.W."/>
            <person name="Bailey B.A."/>
        </authorList>
    </citation>
    <scope>NUCLEOTIDE SEQUENCE [LARGE SCALE GENOMIC DNA]</scope>
    <source>
        <strain evidence="3">zdho120</strain>
    </source>
</reference>
<dbReference type="Gene3D" id="3.30.420.10">
    <property type="entry name" value="Ribonuclease H-like superfamily/Ribonuclease H"/>
    <property type="match status" value="1"/>
</dbReference>
<dbReference type="PROSITE" id="PS50994">
    <property type="entry name" value="INTEGRASE"/>
    <property type="match status" value="1"/>
</dbReference>
<name>A0A225WTZ2_9STRA</name>
<gene>
    <name evidence="2" type="ORF">PHMEG_0005030</name>
</gene>
<dbReference type="STRING" id="4795.A0A225WTZ2"/>
<dbReference type="GO" id="GO:0003676">
    <property type="term" value="F:nucleic acid binding"/>
    <property type="evidence" value="ECO:0007669"/>
    <property type="project" value="InterPro"/>
</dbReference>
<dbReference type="PANTHER" id="PTHR45835:SF99">
    <property type="entry name" value="CHROMO DOMAIN-CONTAINING PROTEIN-RELATED"/>
    <property type="match status" value="1"/>
</dbReference>
<dbReference type="Proteomes" id="UP000198211">
    <property type="component" value="Unassembled WGS sequence"/>
</dbReference>
<dbReference type="InterPro" id="IPR001584">
    <property type="entry name" value="Integrase_cat-core"/>
</dbReference>
<organism evidence="2 3">
    <name type="scientific">Phytophthora megakarya</name>
    <dbReference type="NCBI Taxonomy" id="4795"/>
    <lineage>
        <taxon>Eukaryota</taxon>
        <taxon>Sar</taxon>
        <taxon>Stramenopiles</taxon>
        <taxon>Oomycota</taxon>
        <taxon>Peronosporomycetes</taxon>
        <taxon>Peronosporales</taxon>
        <taxon>Peronosporaceae</taxon>
        <taxon>Phytophthora</taxon>
    </lineage>
</organism>
<evidence type="ECO:0000313" key="2">
    <source>
        <dbReference type="EMBL" id="OWZ20527.1"/>
    </source>
</evidence>
<evidence type="ECO:0000259" key="1">
    <source>
        <dbReference type="PROSITE" id="PS50994"/>
    </source>
</evidence>
<sequence>MAIVDRLTKRTKFIAANTTATAEDTATLFMVNYVEDHGVPKSIIPDRDSKFTSKFWQDVITTLETAHQVSSAFRLELMARPNVQTDYLRGVVNPAQNDWDEYLHLAEFAYNRRVHSSIGMSPFEADLGYVPYMPDDVTRDPEFDQLNKTVQEFLVKQDALLKMGQDAMSEAQTTSKPEI</sequence>
<dbReference type="InterPro" id="IPR036397">
    <property type="entry name" value="RNaseH_sf"/>
</dbReference>
<keyword evidence="3" id="KW-1185">Reference proteome</keyword>
<dbReference type="InterPro" id="IPR012337">
    <property type="entry name" value="RNaseH-like_sf"/>
</dbReference>
<feature type="domain" description="Integrase catalytic" evidence="1">
    <location>
        <begin position="1"/>
        <end position="130"/>
    </location>
</feature>
<evidence type="ECO:0000313" key="3">
    <source>
        <dbReference type="Proteomes" id="UP000198211"/>
    </source>
</evidence>
<dbReference type="GO" id="GO:0015074">
    <property type="term" value="P:DNA integration"/>
    <property type="evidence" value="ECO:0007669"/>
    <property type="project" value="InterPro"/>
</dbReference>
<dbReference type="OrthoDB" id="123497at2759"/>
<protein>
    <submittedName>
        <fullName evidence="2">Retroelement</fullName>
    </submittedName>
</protein>